<gene>
    <name evidence="3" type="ORF">PAHAL_5G503100</name>
</gene>
<dbReference type="EMBL" id="CM008050">
    <property type="protein sequence ID" value="PVH39450.1"/>
    <property type="molecule type" value="Genomic_DNA"/>
</dbReference>
<dbReference type="Gramene" id="PVH39450">
    <property type="protein sequence ID" value="PVH39450"/>
    <property type="gene ID" value="PAHAL_5G503100"/>
</dbReference>
<feature type="compositionally biased region" description="Low complexity" evidence="1">
    <location>
        <begin position="77"/>
        <end position="86"/>
    </location>
</feature>
<evidence type="ECO:0000256" key="2">
    <source>
        <dbReference type="SAM" id="Phobius"/>
    </source>
</evidence>
<feature type="transmembrane region" description="Helical" evidence="2">
    <location>
        <begin position="115"/>
        <end position="133"/>
    </location>
</feature>
<name>A0A2T8IP53_9POAL</name>
<feature type="transmembrane region" description="Helical" evidence="2">
    <location>
        <begin position="201"/>
        <end position="223"/>
    </location>
</feature>
<protein>
    <submittedName>
        <fullName evidence="3">Uncharacterized protein</fullName>
    </submittedName>
</protein>
<feature type="compositionally biased region" description="Basic and acidic residues" evidence="1">
    <location>
        <begin position="95"/>
        <end position="108"/>
    </location>
</feature>
<proteinExistence type="predicted"/>
<feature type="compositionally biased region" description="Pro residues" evidence="1">
    <location>
        <begin position="48"/>
        <end position="57"/>
    </location>
</feature>
<organism evidence="3">
    <name type="scientific">Panicum hallii</name>
    <dbReference type="NCBI Taxonomy" id="206008"/>
    <lineage>
        <taxon>Eukaryota</taxon>
        <taxon>Viridiplantae</taxon>
        <taxon>Streptophyta</taxon>
        <taxon>Embryophyta</taxon>
        <taxon>Tracheophyta</taxon>
        <taxon>Spermatophyta</taxon>
        <taxon>Magnoliopsida</taxon>
        <taxon>Liliopsida</taxon>
        <taxon>Poales</taxon>
        <taxon>Poaceae</taxon>
        <taxon>PACMAD clade</taxon>
        <taxon>Panicoideae</taxon>
        <taxon>Panicodae</taxon>
        <taxon>Paniceae</taxon>
        <taxon>Panicinae</taxon>
        <taxon>Panicum</taxon>
        <taxon>Panicum sect. Panicum</taxon>
    </lineage>
</organism>
<feature type="region of interest" description="Disordered" evidence="1">
    <location>
        <begin position="42"/>
        <end position="108"/>
    </location>
</feature>
<keyword evidence="2" id="KW-1133">Transmembrane helix</keyword>
<accession>A0A2T8IP53</accession>
<sequence length="225" mass="22376">MAAIASVLPALTQITSSIASTANYGLTRVLSFTGSFNDDRTSLLLAPAPAPAPPPEQEPTSPSVADETPAPGTFDIEAATPATPLAEGGGGGGQGHHETATHDQDAESKRVAKSVHTVCLFAASASLVLFVNLPGNKDDDVPSASKPAGASAAAAGEHGPGGGGLYSAGLAFISLGLFSSLGLSMLSIVARPGTAVQKWGMVVAVASVLVAFTLRMCMVLPAASL</sequence>
<reference evidence="3" key="1">
    <citation type="submission" date="2018-04" db="EMBL/GenBank/DDBJ databases">
        <title>WGS assembly of Panicum hallii.</title>
        <authorList>
            <person name="Lovell J."/>
            <person name="Jenkins J."/>
            <person name="Lowry D."/>
            <person name="Mamidi S."/>
            <person name="Sreedasyam A."/>
            <person name="Weng X."/>
            <person name="Barry K."/>
            <person name="Bonette J."/>
            <person name="Campitelli B."/>
            <person name="Daum C."/>
            <person name="Gordon S."/>
            <person name="Gould B."/>
            <person name="Lipzen A."/>
            <person name="Macqueen A."/>
            <person name="Palacio-Mejia J."/>
            <person name="Plott C."/>
            <person name="Shakirov E."/>
            <person name="Shu S."/>
            <person name="Yoshinaga Y."/>
            <person name="Zane M."/>
            <person name="Rokhsar D."/>
            <person name="Grimwood J."/>
            <person name="Schmutz J."/>
            <person name="Juenger T."/>
        </authorList>
    </citation>
    <scope>NUCLEOTIDE SEQUENCE [LARGE SCALE GENOMIC DNA]</scope>
    <source>
        <strain evidence="3">FIL2</strain>
    </source>
</reference>
<dbReference type="Proteomes" id="UP000243499">
    <property type="component" value="Chromosome 5"/>
</dbReference>
<keyword evidence="2" id="KW-0472">Membrane</keyword>
<feature type="transmembrane region" description="Helical" evidence="2">
    <location>
        <begin position="165"/>
        <end position="189"/>
    </location>
</feature>
<evidence type="ECO:0000313" key="3">
    <source>
        <dbReference type="EMBL" id="PVH39450.1"/>
    </source>
</evidence>
<dbReference type="AlphaFoldDB" id="A0A2T8IP53"/>
<evidence type="ECO:0000256" key="1">
    <source>
        <dbReference type="SAM" id="MobiDB-lite"/>
    </source>
</evidence>
<keyword evidence="2" id="KW-0812">Transmembrane</keyword>